<feature type="region of interest" description="Disordered" evidence="1">
    <location>
        <begin position="1"/>
        <end position="30"/>
    </location>
</feature>
<comment type="caution">
    <text evidence="2">The sequence shown here is derived from an EMBL/GenBank/DDBJ whole genome shotgun (WGS) entry which is preliminary data.</text>
</comment>
<proteinExistence type="predicted"/>
<reference evidence="2 4" key="1">
    <citation type="submission" date="2017-11" db="EMBL/GenBank/DDBJ databases">
        <title>De novo assembly and phasing of dikaryotic genomes from two isolates of Puccinia coronata f. sp. avenae, the causal agent of oat crown rust.</title>
        <authorList>
            <person name="Miller M.E."/>
            <person name="Zhang Y."/>
            <person name="Omidvar V."/>
            <person name="Sperschneider J."/>
            <person name="Schwessinger B."/>
            <person name="Raley C."/>
            <person name="Palmer J.M."/>
            <person name="Garnica D."/>
            <person name="Upadhyaya N."/>
            <person name="Rathjen J."/>
            <person name="Taylor J.M."/>
            <person name="Park R.F."/>
            <person name="Dodds P.N."/>
            <person name="Hirsch C.D."/>
            <person name="Kianian S.F."/>
            <person name="Figueroa M."/>
        </authorList>
    </citation>
    <scope>NUCLEOTIDE SEQUENCE [LARGE SCALE GENOMIC DNA]</scope>
    <source>
        <strain evidence="2">12NC29</strain>
    </source>
</reference>
<protein>
    <submittedName>
        <fullName evidence="2">Uncharacterized protein</fullName>
    </submittedName>
</protein>
<dbReference type="EMBL" id="PGCJ01001066">
    <property type="protein sequence ID" value="PLW10274.1"/>
    <property type="molecule type" value="Genomic_DNA"/>
</dbReference>
<evidence type="ECO:0000313" key="3">
    <source>
        <dbReference type="EMBL" id="PLW52629.1"/>
    </source>
</evidence>
<evidence type="ECO:0000313" key="2">
    <source>
        <dbReference type="EMBL" id="PLW10274.1"/>
    </source>
</evidence>
<feature type="compositionally biased region" description="Polar residues" evidence="1">
    <location>
        <begin position="14"/>
        <end position="27"/>
    </location>
</feature>
<accession>A0A2N5SAN1</accession>
<dbReference type="AlphaFoldDB" id="A0A2N5SAN1"/>
<name>A0A2N5SAN1_9BASI</name>
<dbReference type="Proteomes" id="UP000235388">
    <property type="component" value="Unassembled WGS sequence"/>
</dbReference>
<organism evidence="2 4">
    <name type="scientific">Puccinia coronata f. sp. avenae</name>
    <dbReference type="NCBI Taxonomy" id="200324"/>
    <lineage>
        <taxon>Eukaryota</taxon>
        <taxon>Fungi</taxon>
        <taxon>Dikarya</taxon>
        <taxon>Basidiomycota</taxon>
        <taxon>Pucciniomycotina</taxon>
        <taxon>Pucciniomycetes</taxon>
        <taxon>Pucciniales</taxon>
        <taxon>Pucciniaceae</taxon>
        <taxon>Puccinia</taxon>
    </lineage>
</organism>
<gene>
    <name evidence="3" type="ORF">PCANC_06315</name>
    <name evidence="2" type="ORF">PCANC_23772</name>
</gene>
<evidence type="ECO:0000313" key="4">
    <source>
        <dbReference type="Proteomes" id="UP000235388"/>
    </source>
</evidence>
<keyword evidence="4" id="KW-1185">Reference proteome</keyword>
<dbReference type="OrthoDB" id="2503033at2759"/>
<dbReference type="EMBL" id="PGCJ01000077">
    <property type="protein sequence ID" value="PLW52629.1"/>
    <property type="molecule type" value="Genomic_DNA"/>
</dbReference>
<evidence type="ECO:0000256" key="1">
    <source>
        <dbReference type="SAM" id="MobiDB-lite"/>
    </source>
</evidence>
<sequence>MFTQTRSPFPASAINPSTLTHPSSISGRSHKLNRKPVFRVFCDDALLESHPSPSVVEPASLKTSKPATAPTVQTVVNNKENQVPELNNRTISASRQHTTRPSSIRSRVLGDKSLADSARVNCLDKWGSTIPFSACHSPSGKLTQPCDDEPIKTDKLMKPFITSRSQSVKETKKKTRTCSDLQPIPTKRLSSHMYCRDNDTTGVDDGLIELVSKLEALQANTTSHDDTPQPMLEILDPLPPNATCPGAPKIPSCFTMPLFVADDAHCDDADDSDTPSYEFKSVHNALQMSPLAEVTEAFTGLQGGWSPPLETLSPILNEHLFDSNAFKVDLS</sequence>